<sequence length="280" mass="29735">MCLAFSALSSLIGTTGCAPSLSTFQPAHVARKGHVQIEAGSDISIPTSGVGRLVDAAEALVDVAEQRELRDEEKQTLFDAGAALAINALSPVPHVGLAYTPVDKLEVSVRYSGALRLGLRYQFLTKARHGVDLSAGFGAARYTLAFPVSSVLGILELEDFERWQFDIPILVGKSGDWYRLWGGPKGMFTTFGTQLVLTTPEVSGSSTSQETQLASFDGTAFYLGAQGGVALGYKYVFVGFELSMAYLAAASEMTVLGQPVHAVDLDSLVVAPGIALMMEF</sequence>
<dbReference type="AlphaFoldDB" id="A0A017T833"/>
<protein>
    <recommendedName>
        <fullName evidence="3">Outer membrane protein beta-barrel domain-containing protein</fullName>
    </recommendedName>
</protein>
<comment type="caution">
    <text evidence="1">The sequence shown here is derived from an EMBL/GenBank/DDBJ whole genome shotgun (WGS) entry which is preliminary data.</text>
</comment>
<proteinExistence type="predicted"/>
<dbReference type="Proteomes" id="UP000019678">
    <property type="component" value="Unassembled WGS sequence"/>
</dbReference>
<dbReference type="STRING" id="1192034.CAP_4232"/>
<accession>A0A017T833</accession>
<organism evidence="1 2">
    <name type="scientific">Chondromyces apiculatus DSM 436</name>
    <dbReference type="NCBI Taxonomy" id="1192034"/>
    <lineage>
        <taxon>Bacteria</taxon>
        <taxon>Pseudomonadati</taxon>
        <taxon>Myxococcota</taxon>
        <taxon>Polyangia</taxon>
        <taxon>Polyangiales</taxon>
        <taxon>Polyangiaceae</taxon>
        <taxon>Chondromyces</taxon>
    </lineage>
</organism>
<reference evidence="1 2" key="1">
    <citation type="submission" date="2013-05" db="EMBL/GenBank/DDBJ databases">
        <title>Genome assembly of Chondromyces apiculatus DSM 436.</title>
        <authorList>
            <person name="Sharma G."/>
            <person name="Khatri I."/>
            <person name="Kaur C."/>
            <person name="Mayilraj S."/>
            <person name="Subramanian S."/>
        </authorList>
    </citation>
    <scope>NUCLEOTIDE SEQUENCE [LARGE SCALE GENOMIC DNA]</scope>
    <source>
        <strain evidence="1 2">DSM 436</strain>
    </source>
</reference>
<keyword evidence="2" id="KW-1185">Reference proteome</keyword>
<dbReference type="eggNOG" id="ENOG502ZC40">
    <property type="taxonomic scope" value="Bacteria"/>
</dbReference>
<evidence type="ECO:0008006" key="3">
    <source>
        <dbReference type="Google" id="ProtNLM"/>
    </source>
</evidence>
<gene>
    <name evidence="1" type="ORF">CAP_4232</name>
</gene>
<evidence type="ECO:0000313" key="2">
    <source>
        <dbReference type="Proteomes" id="UP000019678"/>
    </source>
</evidence>
<evidence type="ECO:0000313" key="1">
    <source>
        <dbReference type="EMBL" id="EYF04756.1"/>
    </source>
</evidence>
<name>A0A017T833_9BACT</name>
<dbReference type="EMBL" id="ASRX01000030">
    <property type="protein sequence ID" value="EYF04756.1"/>
    <property type="molecule type" value="Genomic_DNA"/>
</dbReference>